<reference evidence="1" key="1">
    <citation type="submission" date="2018-02" db="EMBL/GenBank/DDBJ databases">
        <title>Rhizophora mucronata_Transcriptome.</title>
        <authorList>
            <person name="Meera S.P."/>
            <person name="Sreeshan A."/>
            <person name="Augustine A."/>
        </authorList>
    </citation>
    <scope>NUCLEOTIDE SEQUENCE</scope>
    <source>
        <tissue evidence="1">Leaf</tissue>
    </source>
</reference>
<organism evidence="1">
    <name type="scientific">Rhizophora mucronata</name>
    <name type="common">Asiatic mangrove</name>
    <dbReference type="NCBI Taxonomy" id="61149"/>
    <lineage>
        <taxon>Eukaryota</taxon>
        <taxon>Viridiplantae</taxon>
        <taxon>Streptophyta</taxon>
        <taxon>Embryophyta</taxon>
        <taxon>Tracheophyta</taxon>
        <taxon>Spermatophyta</taxon>
        <taxon>Magnoliopsida</taxon>
        <taxon>eudicotyledons</taxon>
        <taxon>Gunneridae</taxon>
        <taxon>Pentapetalae</taxon>
        <taxon>rosids</taxon>
        <taxon>fabids</taxon>
        <taxon>Malpighiales</taxon>
        <taxon>Rhizophoraceae</taxon>
        <taxon>Rhizophora</taxon>
    </lineage>
</organism>
<accession>A0A2P2QKB7</accession>
<dbReference type="AlphaFoldDB" id="A0A2P2QKB7"/>
<dbReference type="EMBL" id="GGEC01086900">
    <property type="protein sequence ID" value="MBX67384.1"/>
    <property type="molecule type" value="Transcribed_RNA"/>
</dbReference>
<protein>
    <submittedName>
        <fullName evidence="1">Uncharacterized protein</fullName>
    </submittedName>
</protein>
<sequence length="42" mass="4833">MKSTSSWIIKLAVEPKICYLGTTFRELHVIKEEENFLVSAYG</sequence>
<evidence type="ECO:0000313" key="1">
    <source>
        <dbReference type="EMBL" id="MBX67384.1"/>
    </source>
</evidence>
<proteinExistence type="predicted"/>
<name>A0A2P2QKB7_RHIMU</name>